<reference evidence="9" key="1">
    <citation type="submission" date="2013-02" db="EMBL/GenBank/DDBJ databases">
        <authorList>
            <person name="Hughes D."/>
        </authorList>
    </citation>
    <scope>NUCLEOTIDE SEQUENCE</scope>
    <source>
        <strain>Durham</strain>
        <strain evidence="9">NC isolate 2 -- Noor lab</strain>
    </source>
</reference>
<keyword evidence="4 7" id="KW-1133">Transmembrane helix</keyword>
<keyword evidence="3 7" id="KW-0812">Transmembrane</keyword>
<dbReference type="AlphaFoldDB" id="T1GD73"/>
<evidence type="ECO:0000256" key="4">
    <source>
        <dbReference type="ARBA" id="ARBA00022989"/>
    </source>
</evidence>
<dbReference type="InterPro" id="IPR009621">
    <property type="entry name" value="UPF0239"/>
</dbReference>
<dbReference type="HOGENOM" id="CLU_189363_0_0_1"/>
<evidence type="ECO:0000256" key="2">
    <source>
        <dbReference type="ARBA" id="ARBA00006839"/>
    </source>
</evidence>
<keyword evidence="9" id="KW-1185">Reference proteome</keyword>
<evidence type="ECO:0000256" key="5">
    <source>
        <dbReference type="ARBA" id="ARBA00023136"/>
    </source>
</evidence>
<dbReference type="Pfam" id="PF06783">
    <property type="entry name" value="UPF0239"/>
    <property type="match status" value="1"/>
</dbReference>
<feature type="compositionally biased region" description="Basic residues" evidence="6">
    <location>
        <begin position="56"/>
        <end position="68"/>
    </location>
</feature>
<evidence type="ECO:0000256" key="1">
    <source>
        <dbReference type="ARBA" id="ARBA00004167"/>
    </source>
</evidence>
<keyword evidence="5 7" id="KW-0472">Membrane</keyword>
<dbReference type="GO" id="GO:0016020">
    <property type="term" value="C:membrane"/>
    <property type="evidence" value="ECO:0007669"/>
    <property type="project" value="UniProtKB-SubCell"/>
</dbReference>
<dbReference type="EnsemblMetazoa" id="MESCA001254-RA">
    <property type="protein sequence ID" value="MESCA001254-PA"/>
    <property type="gene ID" value="MESCA001254"/>
</dbReference>
<evidence type="ECO:0000313" key="8">
    <source>
        <dbReference type="EnsemblMetazoa" id="MESCA001254-PA"/>
    </source>
</evidence>
<evidence type="ECO:0000256" key="7">
    <source>
        <dbReference type="SAM" id="Phobius"/>
    </source>
</evidence>
<accession>T1GD73</accession>
<organism evidence="8 9">
    <name type="scientific">Megaselia scalaris</name>
    <name type="common">Humpbacked fly</name>
    <name type="synonym">Phora scalaris</name>
    <dbReference type="NCBI Taxonomy" id="36166"/>
    <lineage>
        <taxon>Eukaryota</taxon>
        <taxon>Metazoa</taxon>
        <taxon>Ecdysozoa</taxon>
        <taxon>Arthropoda</taxon>
        <taxon>Hexapoda</taxon>
        <taxon>Insecta</taxon>
        <taxon>Pterygota</taxon>
        <taxon>Neoptera</taxon>
        <taxon>Endopterygota</taxon>
        <taxon>Diptera</taxon>
        <taxon>Brachycera</taxon>
        <taxon>Muscomorpha</taxon>
        <taxon>Platypezoidea</taxon>
        <taxon>Phoridae</taxon>
        <taxon>Megaseliini</taxon>
        <taxon>Megaselia</taxon>
    </lineage>
</organism>
<name>T1GD73_MEGSC</name>
<feature type="transmembrane region" description="Helical" evidence="7">
    <location>
        <begin position="15"/>
        <end position="36"/>
    </location>
</feature>
<feature type="region of interest" description="Disordered" evidence="6">
    <location>
        <begin position="40"/>
        <end position="68"/>
    </location>
</feature>
<evidence type="ECO:0000313" key="9">
    <source>
        <dbReference type="Proteomes" id="UP000015102"/>
    </source>
</evidence>
<comment type="similarity">
    <text evidence="2">Belongs to the UPF0239 family.</text>
</comment>
<evidence type="ECO:0000256" key="3">
    <source>
        <dbReference type="ARBA" id="ARBA00022692"/>
    </source>
</evidence>
<comment type="subcellular location">
    <subcellularLocation>
        <location evidence="1">Membrane</location>
        <topology evidence="1">Single-pass membrane protein</topology>
    </subcellularLocation>
</comment>
<dbReference type="EMBL" id="CAQQ02117713">
    <property type="status" value="NOT_ANNOTATED_CDS"/>
    <property type="molecule type" value="Genomic_DNA"/>
</dbReference>
<reference evidence="8" key="2">
    <citation type="submission" date="2015-06" db="UniProtKB">
        <authorList>
            <consortium name="EnsemblMetazoa"/>
        </authorList>
    </citation>
    <scope>IDENTIFICATION</scope>
</reference>
<dbReference type="Proteomes" id="UP000015102">
    <property type="component" value="Unassembled WGS sequence"/>
</dbReference>
<evidence type="ECO:0000256" key="6">
    <source>
        <dbReference type="SAM" id="MobiDB-lite"/>
    </source>
</evidence>
<evidence type="ECO:0008006" key="10">
    <source>
        <dbReference type="Google" id="ProtNLM"/>
    </source>
</evidence>
<protein>
    <recommendedName>
        <fullName evidence="10">Protein anon-73B1</fullName>
    </recommendedName>
</protein>
<sequence>MDLDFLSNQSFFSSFLRIGLFIGAIFQIACIAFVIFDNDQDDEKDTDSNASSTDRRPRRNKNDKKKRR</sequence>
<proteinExistence type="inferred from homology"/>